<evidence type="ECO:0000313" key="4">
    <source>
        <dbReference type="Proteomes" id="UP000651482"/>
    </source>
</evidence>
<evidence type="ECO:0000256" key="1">
    <source>
        <dbReference type="ARBA" id="ARBA00022723"/>
    </source>
</evidence>
<dbReference type="RefSeq" id="WP_249318197.1">
    <property type="nucleotide sequence ID" value="NZ_JACRSN010000003.1"/>
</dbReference>
<feature type="domain" description="VOC" evidence="2">
    <location>
        <begin position="5"/>
        <end position="151"/>
    </location>
</feature>
<organism evidence="3 4">
    <name type="scientific">Yeguia hominis</name>
    <dbReference type="NCBI Taxonomy" id="2763662"/>
    <lineage>
        <taxon>Bacteria</taxon>
        <taxon>Bacillati</taxon>
        <taxon>Bacillota</taxon>
        <taxon>Clostridia</taxon>
        <taxon>Eubacteriales</taxon>
        <taxon>Yeguiaceae</taxon>
        <taxon>Yeguia</taxon>
    </lineage>
</organism>
<dbReference type="GO" id="GO:0004462">
    <property type="term" value="F:lactoylglutathione lyase activity"/>
    <property type="evidence" value="ECO:0007669"/>
    <property type="project" value="InterPro"/>
</dbReference>
<dbReference type="CDD" id="cd06587">
    <property type="entry name" value="VOC"/>
    <property type="match status" value="1"/>
</dbReference>
<dbReference type="GO" id="GO:0046872">
    <property type="term" value="F:metal ion binding"/>
    <property type="evidence" value="ECO:0007669"/>
    <property type="project" value="UniProtKB-KW"/>
</dbReference>
<dbReference type="InterPro" id="IPR037523">
    <property type="entry name" value="VOC_core"/>
</dbReference>
<comment type="caution">
    <text evidence="3">The sequence shown here is derived from an EMBL/GenBank/DDBJ whole genome shotgun (WGS) entry which is preliminary data.</text>
</comment>
<dbReference type="InterPro" id="IPR029068">
    <property type="entry name" value="Glyas_Bleomycin-R_OHBP_Dase"/>
</dbReference>
<dbReference type="GO" id="GO:0046491">
    <property type="term" value="P:L-methylmalonyl-CoA metabolic process"/>
    <property type="evidence" value="ECO:0007669"/>
    <property type="project" value="TreeGrafter"/>
</dbReference>
<sequence>MEYNNIAHVSYKVRDLEASLRFYCDELGFQRKFTIPNSAFIELLKEQEGTEAQRARLAEIAEKPWLTYLEVRPGQFLELFPAYDDVPALDQSDNHIGYLHLSLEVPDLKAAKAELIEKGVRLITDIALGPDYTYQLWIADPDGNRIELMEYTDRSFQITGGEEACSK</sequence>
<dbReference type="PROSITE" id="PS51819">
    <property type="entry name" value="VOC"/>
    <property type="match status" value="1"/>
</dbReference>
<reference evidence="3" key="1">
    <citation type="submission" date="2020-08" db="EMBL/GenBank/DDBJ databases">
        <title>Genome public.</title>
        <authorList>
            <person name="Liu C."/>
            <person name="Sun Q."/>
        </authorList>
    </citation>
    <scope>NUCLEOTIDE SEQUENCE</scope>
    <source>
        <strain evidence="3">NSJ-40</strain>
    </source>
</reference>
<dbReference type="Gene3D" id="3.10.180.10">
    <property type="entry name" value="2,3-Dihydroxybiphenyl 1,2-Dioxygenase, domain 1"/>
    <property type="match status" value="1"/>
</dbReference>
<dbReference type="Pfam" id="PF00903">
    <property type="entry name" value="Glyoxalase"/>
    <property type="match status" value="1"/>
</dbReference>
<dbReference type="EMBL" id="JACRSN010000003">
    <property type="protein sequence ID" value="MBC8532921.1"/>
    <property type="molecule type" value="Genomic_DNA"/>
</dbReference>
<gene>
    <name evidence="3" type="ORF">IAG03_02675</name>
</gene>
<keyword evidence="4" id="KW-1185">Reference proteome</keyword>
<protein>
    <submittedName>
        <fullName evidence="3">VOC family protein</fullName>
    </submittedName>
</protein>
<dbReference type="PANTHER" id="PTHR43048:SF3">
    <property type="entry name" value="METHYLMALONYL-COA EPIMERASE, MITOCHONDRIAL"/>
    <property type="match status" value="1"/>
</dbReference>
<dbReference type="PANTHER" id="PTHR43048">
    <property type="entry name" value="METHYLMALONYL-COA EPIMERASE"/>
    <property type="match status" value="1"/>
</dbReference>
<keyword evidence="1" id="KW-0479">Metal-binding</keyword>
<dbReference type="AlphaFoldDB" id="A0A926D756"/>
<dbReference type="SUPFAM" id="SSF54593">
    <property type="entry name" value="Glyoxalase/Bleomycin resistance protein/Dihydroxybiphenyl dioxygenase"/>
    <property type="match status" value="1"/>
</dbReference>
<dbReference type="Proteomes" id="UP000651482">
    <property type="component" value="Unassembled WGS sequence"/>
</dbReference>
<proteinExistence type="predicted"/>
<dbReference type="GO" id="GO:0004493">
    <property type="term" value="F:methylmalonyl-CoA epimerase activity"/>
    <property type="evidence" value="ECO:0007669"/>
    <property type="project" value="TreeGrafter"/>
</dbReference>
<dbReference type="InterPro" id="IPR018146">
    <property type="entry name" value="Glyoxalase_1_CS"/>
</dbReference>
<evidence type="ECO:0000259" key="2">
    <source>
        <dbReference type="PROSITE" id="PS51819"/>
    </source>
</evidence>
<evidence type="ECO:0000313" key="3">
    <source>
        <dbReference type="EMBL" id="MBC8532921.1"/>
    </source>
</evidence>
<dbReference type="InterPro" id="IPR051785">
    <property type="entry name" value="MMCE/EMCE_epimerase"/>
</dbReference>
<dbReference type="InterPro" id="IPR004360">
    <property type="entry name" value="Glyas_Fos-R_dOase_dom"/>
</dbReference>
<dbReference type="PROSITE" id="PS00934">
    <property type="entry name" value="GLYOXALASE_I_1"/>
    <property type="match status" value="1"/>
</dbReference>
<name>A0A926D756_9FIRM</name>
<accession>A0A926D756</accession>